<dbReference type="STRING" id="570521.SAMN04488508_10344"/>
<keyword evidence="1" id="KW-1133">Transmembrane helix</keyword>
<keyword evidence="3" id="KW-1185">Reference proteome</keyword>
<evidence type="ECO:0000313" key="2">
    <source>
        <dbReference type="EMBL" id="SHI77334.1"/>
    </source>
</evidence>
<dbReference type="Proteomes" id="UP000184432">
    <property type="component" value="Unassembled WGS sequence"/>
</dbReference>
<protein>
    <submittedName>
        <fullName evidence="2">Uncharacterized protein</fullName>
    </submittedName>
</protein>
<name>A0A1M6DVQ4_9FLAO</name>
<keyword evidence="1" id="KW-0472">Membrane</keyword>
<feature type="transmembrane region" description="Helical" evidence="1">
    <location>
        <begin position="70"/>
        <end position="92"/>
    </location>
</feature>
<evidence type="ECO:0000256" key="1">
    <source>
        <dbReference type="SAM" id="Phobius"/>
    </source>
</evidence>
<evidence type="ECO:0000313" key="3">
    <source>
        <dbReference type="Proteomes" id="UP000184432"/>
    </source>
</evidence>
<feature type="transmembrane region" description="Helical" evidence="1">
    <location>
        <begin position="20"/>
        <end position="49"/>
    </location>
</feature>
<gene>
    <name evidence="2" type="ORF">SAMN04488508_10344</name>
</gene>
<organism evidence="2 3">
    <name type="scientific">Aquimarina spongiae</name>
    <dbReference type="NCBI Taxonomy" id="570521"/>
    <lineage>
        <taxon>Bacteria</taxon>
        <taxon>Pseudomonadati</taxon>
        <taxon>Bacteroidota</taxon>
        <taxon>Flavobacteriia</taxon>
        <taxon>Flavobacteriales</taxon>
        <taxon>Flavobacteriaceae</taxon>
        <taxon>Aquimarina</taxon>
    </lineage>
</organism>
<keyword evidence="1" id="KW-0812">Transmembrane</keyword>
<dbReference type="AlphaFoldDB" id="A0A1M6DVQ4"/>
<reference evidence="3" key="1">
    <citation type="submission" date="2016-11" db="EMBL/GenBank/DDBJ databases">
        <authorList>
            <person name="Varghese N."/>
            <person name="Submissions S."/>
        </authorList>
    </citation>
    <scope>NUCLEOTIDE SEQUENCE [LARGE SCALE GENOMIC DNA]</scope>
    <source>
        <strain evidence="3">DSM 22623</strain>
    </source>
</reference>
<dbReference type="EMBL" id="FQYP01000003">
    <property type="protein sequence ID" value="SHI77334.1"/>
    <property type="molecule type" value="Genomic_DNA"/>
</dbReference>
<proteinExistence type="predicted"/>
<accession>A0A1M6DVQ4</accession>
<sequence>MNIRAIWKYYVDINMFNIPFSLFFGFTSGIFWSLIMFSSFGILMGYIGFHAFKKNEYFGYYNLGFTKFNLIKKVWLINASISFLGLLIFMIFR</sequence>